<protein>
    <submittedName>
        <fullName evidence="1">Uncharacterized protein</fullName>
    </submittedName>
</protein>
<dbReference type="Proteomes" id="UP000002945">
    <property type="component" value="Unassembled WGS sequence"/>
</dbReference>
<sequence>MKNQQSISQFKQFQIPSLIISKINGGEKKQAAKADEEIE</sequence>
<evidence type="ECO:0000313" key="2">
    <source>
        <dbReference type="Proteomes" id="UP000002945"/>
    </source>
</evidence>
<gene>
    <name evidence="1" type="ORF">KAOT1_15488</name>
</gene>
<keyword evidence="2" id="KW-1185">Reference proteome</keyword>
<dbReference type="HOGENOM" id="CLU_3311438_0_0_10"/>
<accession>A9DQ57</accession>
<dbReference type="EMBL" id="ABIB01000003">
    <property type="protein sequence ID" value="EDP96579.1"/>
    <property type="molecule type" value="Genomic_DNA"/>
</dbReference>
<organism evidence="1 2">
    <name type="scientific">Kordia algicida OT-1</name>
    <dbReference type="NCBI Taxonomy" id="391587"/>
    <lineage>
        <taxon>Bacteria</taxon>
        <taxon>Pseudomonadati</taxon>
        <taxon>Bacteroidota</taxon>
        <taxon>Flavobacteriia</taxon>
        <taxon>Flavobacteriales</taxon>
        <taxon>Flavobacteriaceae</taxon>
        <taxon>Kordia</taxon>
    </lineage>
</organism>
<reference evidence="1 2" key="1">
    <citation type="journal article" date="2011" name="J. Bacteriol.">
        <title>Genome sequence of the algicidal bacterium Kordia algicida OT-1.</title>
        <authorList>
            <person name="Lee H.S."/>
            <person name="Kang S.G."/>
            <person name="Kwon K.K."/>
            <person name="Lee J.H."/>
            <person name="Kim S.J."/>
        </authorList>
    </citation>
    <scope>NUCLEOTIDE SEQUENCE [LARGE SCALE GENOMIC DNA]</scope>
    <source>
        <strain evidence="1 2">OT-1</strain>
    </source>
</reference>
<evidence type="ECO:0000313" key="1">
    <source>
        <dbReference type="EMBL" id="EDP96579.1"/>
    </source>
</evidence>
<name>A9DQ57_9FLAO</name>
<dbReference type="AlphaFoldDB" id="A9DQ57"/>
<comment type="caution">
    <text evidence="1">The sequence shown here is derived from an EMBL/GenBank/DDBJ whole genome shotgun (WGS) entry which is preliminary data.</text>
</comment>
<proteinExistence type="predicted"/>